<proteinExistence type="predicted"/>
<dbReference type="Gene3D" id="2.80.10.50">
    <property type="match status" value="2"/>
</dbReference>
<evidence type="ECO:0000259" key="3">
    <source>
        <dbReference type="SMART" id="SM00458"/>
    </source>
</evidence>
<feature type="chain" id="PRO_5003891594" description="Ricin B lectin domain-containing protein" evidence="2">
    <location>
        <begin position="22"/>
        <end position="243"/>
    </location>
</feature>
<feature type="region of interest" description="Disordered" evidence="1">
    <location>
        <begin position="73"/>
        <end position="111"/>
    </location>
</feature>
<dbReference type="Pfam" id="PF00652">
    <property type="entry name" value="Ricin_B_lectin"/>
    <property type="match status" value="1"/>
</dbReference>
<dbReference type="Proteomes" id="UP000008493">
    <property type="component" value="Unassembled WGS sequence"/>
</dbReference>
<protein>
    <recommendedName>
        <fullName evidence="3">Ricin B lectin domain-containing protein</fullName>
    </recommendedName>
</protein>
<dbReference type="EMBL" id="JH971393">
    <property type="protein sequence ID" value="EKM78025.1"/>
    <property type="molecule type" value="Genomic_DNA"/>
</dbReference>
<feature type="compositionally biased region" description="Low complexity" evidence="1">
    <location>
        <begin position="73"/>
        <end position="95"/>
    </location>
</feature>
<dbReference type="HOGENOM" id="CLU_088976_0_0_1"/>
<dbReference type="RefSeq" id="XP_007331257.1">
    <property type="nucleotide sequence ID" value="XM_007331195.1"/>
</dbReference>
<dbReference type="InParanoid" id="K5XSS8"/>
<sequence length="243" mass="25300">MYSQNFIRLATLLNVASVVLSATITLSTSTVFTATISSIPASEPVTTTISLSVPASSSPVTVTSSVSASSSSATTITSSVPATSSLPVTSTTTMSTPPPSGTPTPSFQIHPNGNTAKCLDVQGDIIENGTPVQIYDCNGTPAQNWIIVPGEGHVQLAATNHCLDAGATPVDGTKMKVWECFDNLPAQDWFYTDDHRISLTNQGSCLDLTEGNLTNGNAVQVWKCTDFNANQIWSVSNGTSGPA</sequence>
<dbReference type="SUPFAM" id="SSF50370">
    <property type="entry name" value="Ricin B-like lectins"/>
    <property type="match status" value="1"/>
</dbReference>
<evidence type="ECO:0000256" key="1">
    <source>
        <dbReference type="SAM" id="MobiDB-lite"/>
    </source>
</evidence>
<evidence type="ECO:0000313" key="4">
    <source>
        <dbReference type="EMBL" id="EKM78025.1"/>
    </source>
</evidence>
<keyword evidence="2" id="KW-0732">Signal</keyword>
<dbReference type="SMART" id="SM00458">
    <property type="entry name" value="RICIN"/>
    <property type="match status" value="1"/>
</dbReference>
<name>K5XSS8_AGABU</name>
<dbReference type="InterPro" id="IPR035992">
    <property type="entry name" value="Ricin_B-like_lectins"/>
</dbReference>
<keyword evidence="5" id="KW-1185">Reference proteome</keyword>
<dbReference type="eggNOG" id="ENOG502SQ8M">
    <property type="taxonomic scope" value="Eukaryota"/>
</dbReference>
<evidence type="ECO:0000256" key="2">
    <source>
        <dbReference type="SAM" id="SignalP"/>
    </source>
</evidence>
<evidence type="ECO:0000313" key="5">
    <source>
        <dbReference type="Proteomes" id="UP000008493"/>
    </source>
</evidence>
<organism evidence="4 5">
    <name type="scientific">Agaricus bisporus var. burnettii (strain JB137-S8 / ATCC MYA-4627 / FGSC 10392)</name>
    <name type="common">White button mushroom</name>
    <dbReference type="NCBI Taxonomy" id="597362"/>
    <lineage>
        <taxon>Eukaryota</taxon>
        <taxon>Fungi</taxon>
        <taxon>Dikarya</taxon>
        <taxon>Basidiomycota</taxon>
        <taxon>Agaricomycotina</taxon>
        <taxon>Agaricomycetes</taxon>
        <taxon>Agaricomycetidae</taxon>
        <taxon>Agaricales</taxon>
        <taxon>Agaricineae</taxon>
        <taxon>Agaricaceae</taxon>
        <taxon>Agaricus</taxon>
    </lineage>
</organism>
<dbReference type="AlphaFoldDB" id="K5XSS8"/>
<reference evidence="5" key="1">
    <citation type="journal article" date="2012" name="Proc. Natl. Acad. Sci. U.S.A.">
        <title>Genome sequence of the button mushroom Agaricus bisporus reveals mechanisms governing adaptation to a humic-rich ecological niche.</title>
        <authorList>
            <person name="Morin E."/>
            <person name="Kohler A."/>
            <person name="Baker A.R."/>
            <person name="Foulongne-Oriol M."/>
            <person name="Lombard V."/>
            <person name="Nagy L.G."/>
            <person name="Ohm R.A."/>
            <person name="Patyshakuliyeva A."/>
            <person name="Brun A."/>
            <person name="Aerts A.L."/>
            <person name="Bailey A.M."/>
            <person name="Billette C."/>
            <person name="Coutinho P.M."/>
            <person name="Deakin G."/>
            <person name="Doddapaneni H."/>
            <person name="Floudas D."/>
            <person name="Grimwood J."/>
            <person name="Hilden K."/>
            <person name="Kuees U."/>
            <person name="LaButti K.M."/>
            <person name="Lapidus A."/>
            <person name="Lindquist E.A."/>
            <person name="Lucas S.M."/>
            <person name="Murat C."/>
            <person name="Riley R.W."/>
            <person name="Salamov A.A."/>
            <person name="Schmutz J."/>
            <person name="Subramanian V."/>
            <person name="Woesten H.A.B."/>
            <person name="Xu J."/>
            <person name="Eastwood D.C."/>
            <person name="Foster G.D."/>
            <person name="Sonnenberg A.S."/>
            <person name="Cullen D."/>
            <person name="de Vries R.P."/>
            <person name="Lundell T."/>
            <person name="Hibbett D.S."/>
            <person name="Henrissat B."/>
            <person name="Burton K.S."/>
            <person name="Kerrigan R.W."/>
            <person name="Challen M.P."/>
            <person name="Grigoriev I.V."/>
            <person name="Martin F."/>
        </authorList>
    </citation>
    <scope>NUCLEOTIDE SEQUENCE [LARGE SCALE GENOMIC DNA]</scope>
    <source>
        <strain evidence="5">JB137-S8 / ATCC MYA-4627 / FGSC 10392</strain>
    </source>
</reference>
<dbReference type="OrthoDB" id="6770063at2759"/>
<dbReference type="PROSITE" id="PS50231">
    <property type="entry name" value="RICIN_B_LECTIN"/>
    <property type="match status" value="1"/>
</dbReference>
<gene>
    <name evidence="4" type="ORF">AGABI1DRAFT_76381</name>
</gene>
<accession>K5XSS8</accession>
<dbReference type="CDD" id="cd00161">
    <property type="entry name" value="beta-trefoil_Ricin-like"/>
    <property type="match status" value="1"/>
</dbReference>
<dbReference type="KEGG" id="abp:AGABI1DRAFT76381"/>
<dbReference type="InterPro" id="IPR000772">
    <property type="entry name" value="Ricin_B_lectin"/>
</dbReference>
<feature type="signal peptide" evidence="2">
    <location>
        <begin position="1"/>
        <end position="21"/>
    </location>
</feature>
<dbReference type="OMA" id="QRWNITR"/>
<feature type="domain" description="Ricin B lectin" evidence="3">
    <location>
        <begin position="103"/>
        <end position="236"/>
    </location>
</feature>
<dbReference type="GeneID" id="18831338"/>